<evidence type="ECO:0000313" key="1">
    <source>
        <dbReference type="EMBL" id="APJ04740.1"/>
    </source>
</evidence>
<proteinExistence type="predicted"/>
<dbReference type="AlphaFoldDB" id="A0A1L4D3G6"/>
<gene>
    <name evidence="1" type="ORF">AXG55_12870</name>
</gene>
<dbReference type="KEGG" id="saqi:AXG55_12870"/>
<dbReference type="RefSeq" id="WP_148698498.1">
    <property type="nucleotide sequence ID" value="NZ_CP017834.1"/>
</dbReference>
<protein>
    <submittedName>
        <fullName evidence="1">Uncharacterized protein</fullName>
    </submittedName>
</protein>
<keyword evidence="2" id="KW-1185">Reference proteome</keyword>
<name>A0A1L4D3G6_9BACT</name>
<dbReference type="Proteomes" id="UP000184731">
    <property type="component" value="Chromosome"/>
</dbReference>
<dbReference type="OrthoDB" id="9831297at2"/>
<reference evidence="1 2" key="1">
    <citation type="submission" date="2016-10" db="EMBL/GenBank/DDBJ databases">
        <title>Silvanigrella aquatica sp. nov., isolated from a freshwater lake located in the Black Forest, Germany, description of Silvanigrellaceae fam. nov., Silvanigrellales ord. nov., reclassification of the order Bdellovibrionales in the class Oligoflexia, reclassification of the families Bacteriovoracaceae and Halobacteriovoraceae in the new order Bacteriovoracales ord. nov., and reclassification of the family Pseudobacteriovoracaceae in the order Oligoflexiales.</title>
        <authorList>
            <person name="Hahn M.W."/>
            <person name="Schmidt J."/>
            <person name="Koll U."/>
            <person name="Rohde M."/>
            <person name="Verbag S."/>
            <person name="Pitt A."/>
            <person name="Nakai R."/>
            <person name="Naganuma T."/>
            <person name="Lang E."/>
        </authorList>
    </citation>
    <scope>NUCLEOTIDE SEQUENCE [LARGE SCALE GENOMIC DNA]</scope>
    <source>
        <strain evidence="1 2">MWH-Nonnen-W8red</strain>
    </source>
</reference>
<evidence type="ECO:0000313" key="2">
    <source>
        <dbReference type="Proteomes" id="UP000184731"/>
    </source>
</evidence>
<organism evidence="1 2">
    <name type="scientific">Silvanigrella aquatica</name>
    <dbReference type="NCBI Taxonomy" id="1915309"/>
    <lineage>
        <taxon>Bacteria</taxon>
        <taxon>Pseudomonadati</taxon>
        <taxon>Bdellovibrionota</taxon>
        <taxon>Oligoflexia</taxon>
        <taxon>Silvanigrellales</taxon>
        <taxon>Silvanigrellaceae</taxon>
        <taxon>Silvanigrella</taxon>
    </lineage>
</organism>
<sequence>MGIFNKSGSSDLENANRNISPVLAQGNSKAIDPEKEQIEEPSIKFNKYAQKNLAEHIQLSLEEKKYYFGNARNLCVYYFSCLSELIESKSKLNNQNIMKTSESKIIDELIKIYEDKNKNHEIKKIERIYNIDKIKKMYTLDSFLYSIKINECLKEESNKKHYFDRMDFYVFSPSDVALFNMFIVPIIGFHTVVFSIAIPPIGSVLATTQTFAILTGVGSAKTALSEGVKSLYNVLKGNKYYLYEGKSYESNCIIEKIVKQKLTGLEALKSALAHVQESTSRTGQFTYFFANSFKYYCLLKENCEKFNNICSSYYTKDRVDLKTFQKEMPKIKDYYNKTFYYLRSNKIIASTLRIQIESLKATTLQSMFLLVNDSTVQKFFKTLDIKKTGNKKSKTENTIEKYLKNKYRKVDNSLAEQLSAFVIATMNTDSIKYDDIKLKFNDEKKSAEEKKTPYQEFKSYFDEFQHPADSARRLVYLFANLPFSKEYFTNLQSQTYAINFGAWVAFSVFDAILYKSNSNFAKDKYATLRSWSGNIANGAYSFFHVLGVVDLFSKITGLFSNSIISNLAFSPFGILIDVGIINLFGQVSSNEVQIWKDIENKYVDAKSKKSSKNLNDTAFRFFTKAVAFMPGDSIHKLGNMFRERLKTVANLSVKINADSLAIIDGIKEIQGEKAPKRKFTRAVTSEDVVKKYTKTLMNIFTLAKELEALQFYMDNIVTDMNEEMDQALQFYSIICGVNSPEAFSIMKFAKKKEIFEEFFVKNLNKKS</sequence>
<dbReference type="EMBL" id="CP017834">
    <property type="protein sequence ID" value="APJ04740.1"/>
    <property type="molecule type" value="Genomic_DNA"/>
</dbReference>
<accession>A0A1L4D3G6</accession>